<dbReference type="Proteomes" id="UP000559027">
    <property type="component" value="Unassembled WGS sequence"/>
</dbReference>
<evidence type="ECO:0000313" key="3">
    <source>
        <dbReference type="Proteomes" id="UP000559027"/>
    </source>
</evidence>
<reference evidence="2 3" key="1">
    <citation type="journal article" date="2020" name="ISME J.">
        <title>Uncovering the hidden diversity of litter-decomposition mechanisms in mushroom-forming fungi.</title>
        <authorList>
            <person name="Floudas D."/>
            <person name="Bentzer J."/>
            <person name="Ahren D."/>
            <person name="Johansson T."/>
            <person name="Persson P."/>
            <person name="Tunlid A."/>
        </authorList>
    </citation>
    <scope>NUCLEOTIDE SEQUENCE [LARGE SCALE GENOMIC DNA]</scope>
    <source>
        <strain evidence="2 3">CBS 146.42</strain>
    </source>
</reference>
<name>A0A8H5LNZ2_9AGAR</name>
<dbReference type="EMBL" id="JAACJO010000001">
    <property type="protein sequence ID" value="KAF5364176.1"/>
    <property type="molecule type" value="Genomic_DNA"/>
</dbReference>
<gene>
    <name evidence="2" type="ORF">D9756_000337</name>
</gene>
<evidence type="ECO:0000313" key="2">
    <source>
        <dbReference type="EMBL" id="KAF5364176.1"/>
    </source>
</evidence>
<feature type="compositionally biased region" description="Polar residues" evidence="1">
    <location>
        <begin position="80"/>
        <end position="98"/>
    </location>
</feature>
<sequence>MAILLPHTRSTGRTQAIPKIADREDVPTTSLTMPRGYSSCALIQGFQKSFFIFRSPGALEQQELVEPPTHTVEDARPSAAGTTGNPGSESHWVSSVSDGQAGNAGRGVFDGAPAASALYWSGLQGDAHCLAYGTRRYTARLRNVPFWANRTRVCMETAVQINGSNIRSPDQCEVKWPFGAVKGHWNVNFKENDCTPVWGTYRSTPDVCEDKGIWGTYGSWIFEDEKC</sequence>
<feature type="region of interest" description="Disordered" evidence="1">
    <location>
        <begin position="68"/>
        <end position="98"/>
    </location>
</feature>
<proteinExistence type="predicted"/>
<dbReference type="OrthoDB" id="3153758at2759"/>
<keyword evidence="3" id="KW-1185">Reference proteome</keyword>
<accession>A0A8H5LNZ2</accession>
<organism evidence="2 3">
    <name type="scientific">Leucocoprinus leucothites</name>
    <dbReference type="NCBI Taxonomy" id="201217"/>
    <lineage>
        <taxon>Eukaryota</taxon>
        <taxon>Fungi</taxon>
        <taxon>Dikarya</taxon>
        <taxon>Basidiomycota</taxon>
        <taxon>Agaricomycotina</taxon>
        <taxon>Agaricomycetes</taxon>
        <taxon>Agaricomycetidae</taxon>
        <taxon>Agaricales</taxon>
        <taxon>Agaricineae</taxon>
        <taxon>Agaricaceae</taxon>
        <taxon>Leucocoprinus</taxon>
    </lineage>
</organism>
<evidence type="ECO:0000256" key="1">
    <source>
        <dbReference type="SAM" id="MobiDB-lite"/>
    </source>
</evidence>
<dbReference type="AlphaFoldDB" id="A0A8H5LNZ2"/>
<comment type="caution">
    <text evidence="2">The sequence shown here is derived from an EMBL/GenBank/DDBJ whole genome shotgun (WGS) entry which is preliminary data.</text>
</comment>
<protein>
    <submittedName>
        <fullName evidence="2">Uncharacterized protein</fullName>
    </submittedName>
</protein>